<dbReference type="Pfam" id="PF03692">
    <property type="entry name" value="CxxCxxCC"/>
    <property type="match status" value="1"/>
</dbReference>
<dbReference type="EMBL" id="LAZR01007507">
    <property type="protein sequence ID" value="KKM84828.1"/>
    <property type="molecule type" value="Genomic_DNA"/>
</dbReference>
<proteinExistence type="predicted"/>
<gene>
    <name evidence="1" type="ORF">LCGC14_1295250</name>
</gene>
<name>A0A0F9KT04_9ZZZZ</name>
<evidence type="ECO:0008006" key="2">
    <source>
        <dbReference type="Google" id="ProtNLM"/>
    </source>
</evidence>
<reference evidence="1" key="1">
    <citation type="journal article" date="2015" name="Nature">
        <title>Complex archaea that bridge the gap between prokaryotes and eukaryotes.</title>
        <authorList>
            <person name="Spang A."/>
            <person name="Saw J.H."/>
            <person name="Jorgensen S.L."/>
            <person name="Zaremba-Niedzwiedzka K."/>
            <person name="Martijn J."/>
            <person name="Lind A.E."/>
            <person name="van Eijk R."/>
            <person name="Schleper C."/>
            <person name="Guy L."/>
            <person name="Ettema T.J."/>
        </authorList>
    </citation>
    <scope>NUCLEOTIDE SEQUENCE</scope>
</reference>
<dbReference type="AlphaFoldDB" id="A0A0F9KT04"/>
<dbReference type="PANTHER" id="PTHR35866:SF1">
    <property type="entry name" value="YKGJ FAMILY CYSTEINE CLUSTER PROTEIN"/>
    <property type="match status" value="1"/>
</dbReference>
<protein>
    <recommendedName>
        <fullName evidence="2">YkgJ family cysteine cluster protein</fullName>
    </recommendedName>
</protein>
<dbReference type="PANTHER" id="PTHR35866">
    <property type="entry name" value="PUTATIVE-RELATED"/>
    <property type="match status" value="1"/>
</dbReference>
<dbReference type="InterPro" id="IPR005358">
    <property type="entry name" value="Puta_zinc/iron-chelating_dom"/>
</dbReference>
<accession>A0A0F9KT04</accession>
<evidence type="ECO:0000313" key="1">
    <source>
        <dbReference type="EMBL" id="KKM84828.1"/>
    </source>
</evidence>
<organism evidence="1">
    <name type="scientific">marine sediment metagenome</name>
    <dbReference type="NCBI Taxonomy" id="412755"/>
    <lineage>
        <taxon>unclassified sequences</taxon>
        <taxon>metagenomes</taxon>
        <taxon>ecological metagenomes</taxon>
    </lineage>
</organism>
<comment type="caution">
    <text evidence="1">The sequence shown here is derived from an EMBL/GenBank/DDBJ whole genome shotgun (WGS) entry which is preliminary data.</text>
</comment>
<sequence>MFLTSTEIKISKDLENGIEFSCQMCGKCCTGLNDGEVYLYHEDIIRLAAILNLNGKSGLRKFAKNYVKIIADSFFWKEPGAERSKTYKFKTLGFKFTGEDEHCHFLKDNSCSVHNARPFQCRSFPFWQMMVSSRKNIENYKKKCKGLQLLKGKFYSKEEILNWARAEYEIEKKYFLKIKRNKFNILKVYPFLTSDMVSEP</sequence>